<gene>
    <name evidence="3" type="ORF">D0U04_21370</name>
    <name evidence="2" type="ORF">DJ93_2224</name>
</gene>
<comment type="caution">
    <text evidence="2">The sequence shown here is derived from an EMBL/GenBank/DDBJ whole genome shotgun (WGS) entry which is preliminary data.</text>
</comment>
<reference evidence="3 5" key="2">
    <citation type="submission" date="2018-08" db="EMBL/GenBank/DDBJ databases">
        <title>Bacillus clarus sp. nov. strain PS00077A.</title>
        <authorList>
            <person name="Mendez Acevedo M."/>
            <person name="Carroll L."/>
            <person name="Mukherjee M."/>
            <person name="Wiedmann M."/>
            <person name="Kovac J."/>
        </authorList>
    </citation>
    <scope>NUCLEOTIDE SEQUENCE [LARGE SCALE GENOMIC DNA]</scope>
    <source>
        <strain evidence="3 5">PS00077A</strain>
    </source>
</reference>
<evidence type="ECO:0000313" key="2">
    <source>
        <dbReference type="EMBL" id="KFM98505.1"/>
    </source>
</evidence>
<dbReference type="InterPro" id="IPR032708">
    <property type="entry name" value="McjB_C"/>
</dbReference>
<dbReference type="PATRIC" id="fig|1405.14.peg.3975"/>
<protein>
    <submittedName>
        <fullName evidence="3">Lasso peptide biosynthesis B2 protein</fullName>
    </submittedName>
    <submittedName>
        <fullName evidence="2">Transglutaminase-like superfamily protein</fullName>
    </submittedName>
</protein>
<dbReference type="eggNOG" id="ENOG5032RA8">
    <property type="taxonomic scope" value="Bacteria"/>
</dbReference>
<evidence type="ECO:0000313" key="4">
    <source>
        <dbReference type="Proteomes" id="UP000029389"/>
    </source>
</evidence>
<evidence type="ECO:0000313" key="5">
    <source>
        <dbReference type="Proteomes" id="UP000264294"/>
    </source>
</evidence>
<evidence type="ECO:0000259" key="1">
    <source>
        <dbReference type="Pfam" id="PF13471"/>
    </source>
</evidence>
<dbReference type="EMBL" id="JMQC01000008">
    <property type="protein sequence ID" value="KFM98505.1"/>
    <property type="molecule type" value="Genomic_DNA"/>
</dbReference>
<evidence type="ECO:0000313" key="3">
    <source>
        <dbReference type="EMBL" id="RFT64811.1"/>
    </source>
</evidence>
<dbReference type="NCBIfam" id="NF033537">
    <property type="entry name" value="lasso_biosyn_B2"/>
    <property type="match status" value="1"/>
</dbReference>
<dbReference type="Pfam" id="PF13471">
    <property type="entry name" value="Transglut_core3"/>
    <property type="match status" value="1"/>
</dbReference>
<organism evidence="2 4">
    <name type="scientific">Bacillus clarus</name>
    <dbReference type="NCBI Taxonomy" id="2338372"/>
    <lineage>
        <taxon>Bacteria</taxon>
        <taxon>Bacillati</taxon>
        <taxon>Bacillota</taxon>
        <taxon>Bacilli</taxon>
        <taxon>Bacillales</taxon>
        <taxon>Bacillaceae</taxon>
        <taxon>Bacillus</taxon>
        <taxon>Bacillus cereus group</taxon>
    </lineage>
</organism>
<name>A0A090Z271_9BACI</name>
<dbReference type="RefSeq" id="WP_001021513.1">
    <property type="nucleotide sequence ID" value="NZ_JMQC01000008.1"/>
</dbReference>
<proteinExistence type="predicted"/>
<keyword evidence="5" id="KW-1185">Reference proteome</keyword>
<feature type="domain" description="Microcin J25-processing protein McjB C-terminal" evidence="1">
    <location>
        <begin position="37"/>
        <end position="142"/>
    </location>
</feature>
<reference evidence="2 4" key="1">
    <citation type="submission" date="2014-04" db="EMBL/GenBank/DDBJ databases">
        <authorList>
            <person name="Bishop-Lilly K.A."/>
            <person name="Broomall S.M."/>
            <person name="Chain P.S."/>
            <person name="Chertkov O."/>
            <person name="Coyne S.R."/>
            <person name="Daligault H.E."/>
            <person name="Davenport K.W."/>
            <person name="Erkkila T."/>
            <person name="Frey K.G."/>
            <person name="Gibbons H.S."/>
            <person name="Gu W."/>
            <person name="Jaissle J."/>
            <person name="Johnson S.L."/>
            <person name="Koroleva G.I."/>
            <person name="Ladner J.T."/>
            <person name="Lo C.-C."/>
            <person name="Minogue T.D."/>
            <person name="Munk C."/>
            <person name="Palacios G.F."/>
            <person name="Redden C.L."/>
            <person name="Rosenzweig C.N."/>
            <person name="Scholz M.B."/>
            <person name="Teshima H."/>
            <person name="Xu Y."/>
        </authorList>
    </citation>
    <scope>NUCLEOTIDE SEQUENCE [LARGE SCALE GENOMIC DNA]</scope>
    <source>
        <strain evidence="2 4">BHP</strain>
    </source>
</reference>
<dbReference type="AlphaFoldDB" id="A0A090Z271"/>
<dbReference type="Proteomes" id="UP000264294">
    <property type="component" value="Unassembled WGS sequence"/>
</dbReference>
<dbReference type="InterPro" id="IPR053521">
    <property type="entry name" value="McjB-like"/>
</dbReference>
<accession>A0A090Z271</accession>
<dbReference type="Proteomes" id="UP000029389">
    <property type="component" value="Unassembled WGS sequence"/>
</dbReference>
<dbReference type="EMBL" id="QVOD01000033">
    <property type="protein sequence ID" value="RFT64811.1"/>
    <property type="molecule type" value="Genomic_DNA"/>
</dbReference>
<sequence length="150" mass="17066">MNIINKAKAFLSFDMGTKLLLIEAFFYLGWARILKSIPFSKAAPILGIHMAETSLSYDESEKITLRKISQAVHMMSRYTFWESQCLVKAIAAMKMLEKRQIESTLYLGTAKDETGNMIAHAWLRSGPFYITGVEEMKRFTVVGKFAKRIG</sequence>